<sequence>MKLIRFLFLLGLFSLLTDCRTIHRLTSRSDSSHYRSSDMGEQWQREIIREYLPGQVRYDTIFRRDTLPVPYVIRVPEPYPVREIVRESGTRQQSAQEETQVQTLTSEKDKHTPLMIQAMMLLCGLSVFAAIFLAAITLLRK</sequence>
<gene>
    <name evidence="2" type="ORF">EZE20_01940</name>
</gene>
<keyword evidence="1" id="KW-1133">Transmembrane helix</keyword>
<keyword evidence="3" id="KW-1185">Reference proteome</keyword>
<dbReference type="RefSeq" id="WP_132113902.1">
    <property type="nucleotide sequence ID" value="NZ_SMJU01000001.1"/>
</dbReference>
<protein>
    <submittedName>
        <fullName evidence="2">Uncharacterized protein</fullName>
    </submittedName>
</protein>
<dbReference type="Proteomes" id="UP000295706">
    <property type="component" value="Unassembled WGS sequence"/>
</dbReference>
<proteinExistence type="predicted"/>
<reference evidence="2 3" key="1">
    <citation type="submission" date="2019-02" db="EMBL/GenBank/DDBJ databases">
        <title>Arundinibacter roseus gen. nov., sp. nov., a new member of the family Cytophagaceae.</title>
        <authorList>
            <person name="Szuroczki S."/>
            <person name="Khayer B."/>
            <person name="Sproer C."/>
            <person name="Toumi M."/>
            <person name="Szabo A."/>
            <person name="Felfoldi T."/>
            <person name="Schumann P."/>
            <person name="Toth E."/>
        </authorList>
    </citation>
    <scope>NUCLEOTIDE SEQUENCE [LARGE SCALE GENOMIC DNA]</scope>
    <source>
        <strain evidence="2 3">DMA-k-7a</strain>
    </source>
</reference>
<feature type="transmembrane region" description="Helical" evidence="1">
    <location>
        <begin position="114"/>
        <end position="139"/>
    </location>
</feature>
<name>A0A4R4KRQ5_9BACT</name>
<dbReference type="EMBL" id="SMJU01000001">
    <property type="protein sequence ID" value="TDB69121.1"/>
    <property type="molecule type" value="Genomic_DNA"/>
</dbReference>
<keyword evidence="1" id="KW-0472">Membrane</keyword>
<evidence type="ECO:0000256" key="1">
    <source>
        <dbReference type="SAM" id="Phobius"/>
    </source>
</evidence>
<dbReference type="AlphaFoldDB" id="A0A4R4KRQ5"/>
<accession>A0A4R4KRQ5</accession>
<keyword evidence="1" id="KW-0812">Transmembrane</keyword>
<evidence type="ECO:0000313" key="3">
    <source>
        <dbReference type="Proteomes" id="UP000295706"/>
    </source>
</evidence>
<evidence type="ECO:0000313" key="2">
    <source>
        <dbReference type="EMBL" id="TDB69121.1"/>
    </source>
</evidence>
<organism evidence="2 3">
    <name type="scientific">Arundinibacter roseus</name>
    <dbReference type="NCBI Taxonomy" id="2070510"/>
    <lineage>
        <taxon>Bacteria</taxon>
        <taxon>Pseudomonadati</taxon>
        <taxon>Bacteroidota</taxon>
        <taxon>Cytophagia</taxon>
        <taxon>Cytophagales</taxon>
        <taxon>Spirosomataceae</taxon>
        <taxon>Arundinibacter</taxon>
    </lineage>
</organism>
<comment type="caution">
    <text evidence="2">The sequence shown here is derived from an EMBL/GenBank/DDBJ whole genome shotgun (WGS) entry which is preliminary data.</text>
</comment>